<organism evidence="3 4">
    <name type="scientific">Leucocoprinus leucothites</name>
    <dbReference type="NCBI Taxonomy" id="201217"/>
    <lineage>
        <taxon>Eukaryota</taxon>
        <taxon>Fungi</taxon>
        <taxon>Dikarya</taxon>
        <taxon>Basidiomycota</taxon>
        <taxon>Agaricomycotina</taxon>
        <taxon>Agaricomycetes</taxon>
        <taxon>Agaricomycetidae</taxon>
        <taxon>Agaricales</taxon>
        <taxon>Agaricineae</taxon>
        <taxon>Agaricaceae</taxon>
        <taxon>Leucocoprinus</taxon>
    </lineage>
</organism>
<feature type="compositionally biased region" description="Low complexity" evidence="1">
    <location>
        <begin position="127"/>
        <end position="138"/>
    </location>
</feature>
<comment type="caution">
    <text evidence="3">The sequence shown here is derived from an EMBL/GenBank/DDBJ whole genome shotgun (WGS) entry which is preliminary data.</text>
</comment>
<sequence>MYTVGLFSAIISALASSTAAVPVEASAAILLSSKDLSVQNHYGSPLPPWHSGSKPGWYYGPHPDKSPVTPALTPKNCRWLTQYPQVIHCPYSHSRPSHSSPYSTSASHHYAPHHPSHYPPSPPPPHTTETYTTGTSHSNPSPSSQAPETDTVPTSTYIVPIYSNSLEEAASTSSYAPLPPPSPPSNGYHSTFYNITAAVQADDYITFGMVETIDDCKAMCDSVKGCGFVNTYHDVHGKDGKPFLSCSLFMLCHTPEDADNRGGQFQSDGTTNFITDSDGWCKKY</sequence>
<keyword evidence="4" id="KW-1185">Reference proteome</keyword>
<evidence type="ECO:0000313" key="4">
    <source>
        <dbReference type="Proteomes" id="UP000559027"/>
    </source>
</evidence>
<accession>A0A8H5FZN0</accession>
<feature type="chain" id="PRO_5034553021" description="Fruit-body specific protein a" evidence="2">
    <location>
        <begin position="21"/>
        <end position="284"/>
    </location>
</feature>
<evidence type="ECO:0000256" key="2">
    <source>
        <dbReference type="SAM" id="SignalP"/>
    </source>
</evidence>
<dbReference type="Proteomes" id="UP000559027">
    <property type="component" value="Unassembled WGS sequence"/>
</dbReference>
<feature type="compositionally biased region" description="Polar residues" evidence="1">
    <location>
        <begin position="139"/>
        <end position="152"/>
    </location>
</feature>
<feature type="signal peptide" evidence="2">
    <location>
        <begin position="1"/>
        <end position="20"/>
    </location>
</feature>
<gene>
    <name evidence="3" type="ORF">D9756_005309</name>
</gene>
<protein>
    <recommendedName>
        <fullName evidence="5">Fruit-body specific protein a</fullName>
    </recommendedName>
</protein>
<evidence type="ECO:0000256" key="1">
    <source>
        <dbReference type="SAM" id="MobiDB-lite"/>
    </source>
</evidence>
<dbReference type="AlphaFoldDB" id="A0A8H5FZN0"/>
<feature type="compositionally biased region" description="Pro residues" evidence="1">
    <location>
        <begin position="117"/>
        <end position="126"/>
    </location>
</feature>
<dbReference type="EMBL" id="JAACJO010000008">
    <property type="protein sequence ID" value="KAF5354869.1"/>
    <property type="molecule type" value="Genomic_DNA"/>
</dbReference>
<name>A0A8H5FZN0_9AGAR</name>
<dbReference type="OrthoDB" id="271448at2759"/>
<reference evidence="3 4" key="1">
    <citation type="journal article" date="2020" name="ISME J.">
        <title>Uncovering the hidden diversity of litter-decomposition mechanisms in mushroom-forming fungi.</title>
        <authorList>
            <person name="Floudas D."/>
            <person name="Bentzer J."/>
            <person name="Ahren D."/>
            <person name="Johansson T."/>
            <person name="Persson P."/>
            <person name="Tunlid A."/>
        </authorList>
    </citation>
    <scope>NUCLEOTIDE SEQUENCE [LARGE SCALE GENOMIC DNA]</scope>
    <source>
        <strain evidence="3 4">CBS 146.42</strain>
    </source>
</reference>
<feature type="region of interest" description="Disordered" evidence="1">
    <location>
        <begin position="98"/>
        <end position="152"/>
    </location>
</feature>
<evidence type="ECO:0008006" key="5">
    <source>
        <dbReference type="Google" id="ProtNLM"/>
    </source>
</evidence>
<evidence type="ECO:0000313" key="3">
    <source>
        <dbReference type="EMBL" id="KAF5354869.1"/>
    </source>
</evidence>
<keyword evidence="2" id="KW-0732">Signal</keyword>
<proteinExistence type="predicted"/>
<feature type="compositionally biased region" description="Low complexity" evidence="1">
    <location>
        <begin position="98"/>
        <end position="109"/>
    </location>
</feature>